<keyword evidence="7 13" id="KW-0819">tRNA processing</keyword>
<evidence type="ECO:0000256" key="12">
    <source>
        <dbReference type="ARBA" id="ARBA00048366"/>
    </source>
</evidence>
<dbReference type="Gene3D" id="3.40.50.11030">
    <property type="entry name" value="Threonylcarbamoyl-AMP synthase, C-terminal domain"/>
    <property type="match status" value="1"/>
</dbReference>
<evidence type="ECO:0000256" key="3">
    <source>
        <dbReference type="ARBA" id="ARBA00012584"/>
    </source>
</evidence>
<dbReference type="PANTHER" id="PTHR17490">
    <property type="entry name" value="SUA5"/>
    <property type="match status" value="1"/>
</dbReference>
<dbReference type="InterPro" id="IPR017945">
    <property type="entry name" value="DHBP_synth_RibB-like_a/b_dom"/>
</dbReference>
<dbReference type="PANTHER" id="PTHR17490:SF16">
    <property type="entry name" value="THREONYLCARBAMOYL-AMP SYNTHASE"/>
    <property type="match status" value="1"/>
</dbReference>
<dbReference type="EC" id="2.7.7.87" evidence="3 13"/>
<gene>
    <name evidence="15" type="ORF">SAMN05444368_0645</name>
</gene>
<dbReference type="RefSeq" id="WP_074199247.1">
    <property type="nucleotide sequence ID" value="NZ_DAONLC010000001.1"/>
</dbReference>
<dbReference type="PIRSF" id="PIRSF004930">
    <property type="entry name" value="Tln_factor_SUA5"/>
    <property type="match status" value="1"/>
</dbReference>
<dbReference type="InterPro" id="IPR005145">
    <property type="entry name" value="Sua5_C"/>
</dbReference>
<evidence type="ECO:0000256" key="7">
    <source>
        <dbReference type="ARBA" id="ARBA00022694"/>
    </source>
</evidence>
<evidence type="ECO:0000256" key="9">
    <source>
        <dbReference type="ARBA" id="ARBA00022741"/>
    </source>
</evidence>
<dbReference type="Pfam" id="PF01300">
    <property type="entry name" value="Sua5_yciO_yrdC"/>
    <property type="match status" value="1"/>
</dbReference>
<keyword evidence="8 13" id="KW-0548">Nucleotidyltransferase</keyword>
<dbReference type="Proteomes" id="UP000185093">
    <property type="component" value="Unassembled WGS sequence"/>
</dbReference>
<dbReference type="Pfam" id="PF03481">
    <property type="entry name" value="Sua5_C"/>
    <property type="match status" value="1"/>
</dbReference>
<accession>A0ABY1JBX8</accession>
<evidence type="ECO:0000256" key="13">
    <source>
        <dbReference type="PIRNR" id="PIRNR004930"/>
    </source>
</evidence>
<comment type="caution">
    <text evidence="15">The sequence shown here is derived from an EMBL/GenBank/DDBJ whole genome shotgun (WGS) entry which is preliminary data.</text>
</comment>
<dbReference type="SUPFAM" id="SSF55821">
    <property type="entry name" value="YrdC/RibB"/>
    <property type="match status" value="1"/>
</dbReference>
<dbReference type="Gene3D" id="3.90.870.10">
    <property type="entry name" value="DHBP synthase"/>
    <property type="match status" value="1"/>
</dbReference>
<evidence type="ECO:0000256" key="11">
    <source>
        <dbReference type="ARBA" id="ARBA00029774"/>
    </source>
</evidence>
<dbReference type="InterPro" id="IPR006070">
    <property type="entry name" value="Sua5-like_dom"/>
</dbReference>
<keyword evidence="5 13" id="KW-0963">Cytoplasm</keyword>
<feature type="domain" description="YrdC-like" evidence="14">
    <location>
        <begin position="16"/>
        <end position="201"/>
    </location>
</feature>
<protein>
    <recommendedName>
        <fullName evidence="4 13">Threonylcarbamoyl-AMP synthase</fullName>
        <shortName evidence="13">TC-AMP synthase</shortName>
        <ecNumber evidence="3 13">2.7.7.87</ecNumber>
    </recommendedName>
    <alternativeName>
        <fullName evidence="11 13">L-threonylcarbamoyladenylate synthase</fullName>
    </alternativeName>
</protein>
<evidence type="ECO:0000313" key="16">
    <source>
        <dbReference type="Proteomes" id="UP000185093"/>
    </source>
</evidence>
<sequence length="336" mass="37409">MKKAVVYKLDRWNPDEKIINLAAKELRKGHLVAFPTETVYGLGANALDEEAVRRIFLAKGRPQDNPLIVHVAAIETAREIAYCDERALRLMDAFWPGPLTLVMRAKDVVPKVTRGGLDTVAVRMPSHPVALALIEASGVPIAAPSANTSGRPSPTDADTVYEDLGDRIEVILDCGPTDVGVESTVIDITEEKAVLLRPGGLPIEALTDFGETVLLPENLSREREINLKKRSPGTRYRHYAPRCKVLLWKAEEDWPKIRGERVGYMGIRRPPVDLGDDAIFFDSLENYARGLFMGLRYLEKRGVEAIIADYPEKRGVGLAIRDRLYRASLAEFDEKP</sequence>
<proteinExistence type="inferred from homology"/>
<evidence type="ECO:0000256" key="8">
    <source>
        <dbReference type="ARBA" id="ARBA00022695"/>
    </source>
</evidence>
<comment type="function">
    <text evidence="13">Required for the formation of a threonylcarbamoyl group on adenosine at position 37 (t(6)A37) in tRNAs that read codons beginning with adenine.</text>
</comment>
<dbReference type="NCBIfam" id="TIGR00057">
    <property type="entry name" value="L-threonylcarbamoyladenylate synthase"/>
    <property type="match status" value="1"/>
</dbReference>
<keyword evidence="9 13" id="KW-0547">Nucleotide-binding</keyword>
<dbReference type="EMBL" id="FSQZ01000001">
    <property type="protein sequence ID" value="SIN64653.1"/>
    <property type="molecule type" value="Genomic_DNA"/>
</dbReference>
<comment type="similarity">
    <text evidence="2 13">Belongs to the SUA5 family.</text>
</comment>
<name>A0ABY1JBX8_9BACT</name>
<evidence type="ECO:0000256" key="4">
    <source>
        <dbReference type="ARBA" id="ARBA00015492"/>
    </source>
</evidence>
<evidence type="ECO:0000256" key="1">
    <source>
        <dbReference type="ARBA" id="ARBA00004496"/>
    </source>
</evidence>
<comment type="subcellular location">
    <subcellularLocation>
        <location evidence="1 13">Cytoplasm</location>
    </subcellularLocation>
</comment>
<dbReference type="InterPro" id="IPR038385">
    <property type="entry name" value="Sua5/YwlC_C"/>
</dbReference>
<keyword evidence="10 13" id="KW-0067">ATP-binding</keyword>
<dbReference type="PROSITE" id="PS51163">
    <property type="entry name" value="YRDC"/>
    <property type="match status" value="1"/>
</dbReference>
<reference evidence="15 16" key="1">
    <citation type="submission" date="2016-11" db="EMBL/GenBank/DDBJ databases">
        <authorList>
            <person name="Varghese N."/>
            <person name="Submissions S."/>
        </authorList>
    </citation>
    <scope>NUCLEOTIDE SEQUENCE [LARGE SCALE GENOMIC DNA]</scope>
    <source>
        <strain evidence="15 16">DSM 20664</strain>
    </source>
</reference>
<dbReference type="InterPro" id="IPR010923">
    <property type="entry name" value="T(6)A37_SUA5"/>
</dbReference>
<evidence type="ECO:0000256" key="5">
    <source>
        <dbReference type="ARBA" id="ARBA00022490"/>
    </source>
</evidence>
<evidence type="ECO:0000256" key="6">
    <source>
        <dbReference type="ARBA" id="ARBA00022679"/>
    </source>
</evidence>
<keyword evidence="6 13" id="KW-0808">Transferase</keyword>
<keyword evidence="16" id="KW-1185">Reference proteome</keyword>
<organism evidence="15 16">
    <name type="scientific">Acetomicrobium flavidum</name>
    <dbReference type="NCBI Taxonomy" id="49896"/>
    <lineage>
        <taxon>Bacteria</taxon>
        <taxon>Thermotogati</taxon>
        <taxon>Synergistota</taxon>
        <taxon>Synergistia</taxon>
        <taxon>Synergistales</taxon>
        <taxon>Acetomicrobiaceae</taxon>
        <taxon>Acetomicrobium</taxon>
    </lineage>
</organism>
<dbReference type="InterPro" id="IPR050156">
    <property type="entry name" value="TC-AMP_synthase_SUA5"/>
</dbReference>
<evidence type="ECO:0000259" key="14">
    <source>
        <dbReference type="PROSITE" id="PS51163"/>
    </source>
</evidence>
<evidence type="ECO:0000313" key="15">
    <source>
        <dbReference type="EMBL" id="SIN64653.1"/>
    </source>
</evidence>
<evidence type="ECO:0000256" key="2">
    <source>
        <dbReference type="ARBA" id="ARBA00007663"/>
    </source>
</evidence>
<comment type="catalytic activity">
    <reaction evidence="12 13">
        <text>L-threonine + hydrogencarbonate + ATP = L-threonylcarbamoyladenylate + diphosphate + H2O</text>
        <dbReference type="Rhea" id="RHEA:36407"/>
        <dbReference type="ChEBI" id="CHEBI:15377"/>
        <dbReference type="ChEBI" id="CHEBI:17544"/>
        <dbReference type="ChEBI" id="CHEBI:30616"/>
        <dbReference type="ChEBI" id="CHEBI:33019"/>
        <dbReference type="ChEBI" id="CHEBI:57926"/>
        <dbReference type="ChEBI" id="CHEBI:73682"/>
        <dbReference type="EC" id="2.7.7.87"/>
    </reaction>
</comment>
<evidence type="ECO:0000256" key="10">
    <source>
        <dbReference type="ARBA" id="ARBA00022840"/>
    </source>
</evidence>